<proteinExistence type="predicted"/>
<evidence type="ECO:0000313" key="2">
    <source>
        <dbReference type="Proteomes" id="UP001054252"/>
    </source>
</evidence>
<evidence type="ECO:0000313" key="1">
    <source>
        <dbReference type="EMBL" id="GKV49849.1"/>
    </source>
</evidence>
<gene>
    <name evidence="1" type="ORF">SLEP1_g56576</name>
</gene>
<dbReference type="EMBL" id="BPVZ01000322">
    <property type="protein sequence ID" value="GKV49849.1"/>
    <property type="molecule type" value="Genomic_DNA"/>
</dbReference>
<dbReference type="AlphaFoldDB" id="A0AAV5MK33"/>
<accession>A0AAV5MK33</accession>
<dbReference type="Proteomes" id="UP001054252">
    <property type="component" value="Unassembled WGS sequence"/>
</dbReference>
<organism evidence="1 2">
    <name type="scientific">Rubroshorea leprosula</name>
    <dbReference type="NCBI Taxonomy" id="152421"/>
    <lineage>
        <taxon>Eukaryota</taxon>
        <taxon>Viridiplantae</taxon>
        <taxon>Streptophyta</taxon>
        <taxon>Embryophyta</taxon>
        <taxon>Tracheophyta</taxon>
        <taxon>Spermatophyta</taxon>
        <taxon>Magnoliopsida</taxon>
        <taxon>eudicotyledons</taxon>
        <taxon>Gunneridae</taxon>
        <taxon>Pentapetalae</taxon>
        <taxon>rosids</taxon>
        <taxon>malvids</taxon>
        <taxon>Malvales</taxon>
        <taxon>Dipterocarpaceae</taxon>
        <taxon>Rubroshorea</taxon>
    </lineage>
</organism>
<comment type="caution">
    <text evidence="1">The sequence shown here is derived from an EMBL/GenBank/DDBJ whole genome shotgun (WGS) entry which is preliminary data.</text>
</comment>
<reference evidence="1 2" key="1">
    <citation type="journal article" date="2021" name="Commun. Biol.">
        <title>The genome of Shorea leprosula (Dipterocarpaceae) highlights the ecological relevance of drought in aseasonal tropical rainforests.</title>
        <authorList>
            <person name="Ng K.K.S."/>
            <person name="Kobayashi M.J."/>
            <person name="Fawcett J.A."/>
            <person name="Hatakeyama M."/>
            <person name="Paape T."/>
            <person name="Ng C.H."/>
            <person name="Ang C.C."/>
            <person name="Tnah L.H."/>
            <person name="Lee C.T."/>
            <person name="Nishiyama T."/>
            <person name="Sese J."/>
            <person name="O'Brien M.J."/>
            <person name="Copetti D."/>
            <person name="Mohd Noor M.I."/>
            <person name="Ong R.C."/>
            <person name="Putra M."/>
            <person name="Sireger I.Z."/>
            <person name="Indrioko S."/>
            <person name="Kosugi Y."/>
            <person name="Izuno A."/>
            <person name="Isagi Y."/>
            <person name="Lee S.L."/>
            <person name="Shimizu K.K."/>
        </authorList>
    </citation>
    <scope>NUCLEOTIDE SEQUENCE [LARGE SCALE GENOMIC DNA]</scope>
    <source>
        <strain evidence="1">214</strain>
    </source>
</reference>
<sequence>MLEIALFLSHLFRCCFCRNHREHKLEISEIFVPFVRLSQKKYKRFSIVLSGGSGCLEVIGEDDEIGKMIWEDGDKKRSKLAKRRFFFFFLCGCPPRSGFERESDASIDPSGIVAATPPHSVPLHYCTHTPPRIPAAAPPLLSTVVQPLSFSSFRYKSRSKTSWHKVEEKLHIGEGGR</sequence>
<name>A0AAV5MK33_9ROSI</name>
<keyword evidence="2" id="KW-1185">Reference proteome</keyword>
<protein>
    <submittedName>
        <fullName evidence="1">Uncharacterized protein</fullName>
    </submittedName>
</protein>